<keyword evidence="1" id="KW-0732">Signal</keyword>
<evidence type="ECO:0000313" key="4">
    <source>
        <dbReference type="Proteomes" id="UP000551616"/>
    </source>
</evidence>
<reference evidence="3 4" key="1">
    <citation type="submission" date="2020-05" db="EMBL/GenBank/DDBJ databases">
        <title>Bremerella alba sp. nov., a novel planctomycete isolated from the surface of the macroalga Fucus spiralis.</title>
        <authorList>
            <person name="Godinho O."/>
            <person name="Botelho R."/>
            <person name="Albuquerque L."/>
            <person name="Wiegand S."/>
            <person name="Da Costa M.S."/>
            <person name="Lobo-Da-Cunha A."/>
            <person name="Jogler C."/>
            <person name="Lage O.M."/>
        </authorList>
    </citation>
    <scope>NUCLEOTIDE SEQUENCE [LARGE SCALE GENOMIC DNA]</scope>
    <source>
        <strain evidence="3 4">FF15</strain>
    </source>
</reference>
<evidence type="ECO:0000259" key="2">
    <source>
        <dbReference type="Pfam" id="PF07607"/>
    </source>
</evidence>
<organism evidence="3 4">
    <name type="scientific">Bremerella alba</name>
    <dbReference type="NCBI Taxonomy" id="980252"/>
    <lineage>
        <taxon>Bacteria</taxon>
        <taxon>Pseudomonadati</taxon>
        <taxon>Planctomycetota</taxon>
        <taxon>Planctomycetia</taxon>
        <taxon>Pirellulales</taxon>
        <taxon>Pirellulaceae</taxon>
        <taxon>Bremerella</taxon>
    </lineage>
</organism>
<dbReference type="AlphaFoldDB" id="A0A7V9A601"/>
<evidence type="ECO:0000313" key="3">
    <source>
        <dbReference type="EMBL" id="MBA2113436.1"/>
    </source>
</evidence>
<feature type="signal peptide" evidence="1">
    <location>
        <begin position="1"/>
        <end position="23"/>
    </location>
</feature>
<accession>A0A7V9A601</accession>
<feature type="chain" id="PRO_5030666969" description="DUF1570 domain-containing protein" evidence="1">
    <location>
        <begin position="24"/>
        <end position="372"/>
    </location>
</feature>
<proteinExistence type="predicted"/>
<gene>
    <name evidence="3" type="ORF">HOV93_05850</name>
</gene>
<comment type="caution">
    <text evidence="3">The sequence shown here is derived from an EMBL/GenBank/DDBJ whole genome shotgun (WGS) entry which is preliminary data.</text>
</comment>
<dbReference type="InterPro" id="IPR011464">
    <property type="entry name" value="DUF1570"/>
</dbReference>
<feature type="domain" description="DUF1570" evidence="2">
    <location>
        <begin position="209"/>
        <end position="331"/>
    </location>
</feature>
<keyword evidence="4" id="KW-1185">Reference proteome</keyword>
<dbReference type="Proteomes" id="UP000551616">
    <property type="component" value="Unassembled WGS sequence"/>
</dbReference>
<dbReference type="EMBL" id="JABRWO010000001">
    <property type="protein sequence ID" value="MBA2113436.1"/>
    <property type="molecule type" value="Genomic_DNA"/>
</dbReference>
<dbReference type="Pfam" id="PF07607">
    <property type="entry name" value="DUF1570"/>
    <property type="match status" value="1"/>
</dbReference>
<name>A0A7V9A601_9BACT</name>
<sequence>MKFLKIALLSATLSCLTFGPFFLAETAAQQTTYPVMIQLDLKDETIQATPVLATEQRVIMLGRDGRMWDFAPQSASNFVQLATSFRPLPQFEMRGDLLAEFGNGYDVTGTGNYLVVHPAGQKDAWASQFEKLFRSFHRYFAARGIHLQRNEFPLVAVVFPDFRSYQEYAAKDGMRVSPGLVGYYSSLTNRVALYDVTHGNHDNPAWSDNMATIIHEATHQTAFNTGVHSRYAPQPKWMVEGLATMFEAPGVWDSHNHATLRDRVNKTRMLEFLEYAKTRRPANSMAQFIATDDAYYKRPATAYGEGWAMVFYLIETRPREFAAYVRKVAARSADQDYTAEERLRDFQSAFGSNFDQLEAHFLRYITDLPNKM</sequence>
<dbReference type="RefSeq" id="WP_207394909.1">
    <property type="nucleotide sequence ID" value="NZ_JABRWO010000001.1"/>
</dbReference>
<protein>
    <recommendedName>
        <fullName evidence="2">DUF1570 domain-containing protein</fullName>
    </recommendedName>
</protein>
<evidence type="ECO:0000256" key="1">
    <source>
        <dbReference type="SAM" id="SignalP"/>
    </source>
</evidence>